<gene>
    <name evidence="3" type="ORF">M0638_23430</name>
</gene>
<protein>
    <submittedName>
        <fullName evidence="3">Tripartite tricarboxylate transporter substrate binding protein</fullName>
    </submittedName>
</protein>
<accession>A0A9X1YCM7</accession>
<evidence type="ECO:0000313" key="4">
    <source>
        <dbReference type="Proteomes" id="UP001139516"/>
    </source>
</evidence>
<keyword evidence="4" id="KW-1185">Reference proteome</keyword>
<dbReference type="PANTHER" id="PTHR42928:SF5">
    <property type="entry name" value="BLR1237 PROTEIN"/>
    <property type="match status" value="1"/>
</dbReference>
<dbReference type="SUPFAM" id="SSF53850">
    <property type="entry name" value="Periplasmic binding protein-like II"/>
    <property type="match status" value="1"/>
</dbReference>
<feature type="chain" id="PRO_5040800243" evidence="2">
    <location>
        <begin position="28"/>
        <end position="328"/>
    </location>
</feature>
<dbReference type="Gene3D" id="3.40.190.150">
    <property type="entry name" value="Bordetella uptake gene, domain 1"/>
    <property type="match status" value="1"/>
</dbReference>
<dbReference type="RefSeq" id="WP_248669379.1">
    <property type="nucleotide sequence ID" value="NZ_JALPRX010000118.1"/>
</dbReference>
<dbReference type="InterPro" id="IPR042100">
    <property type="entry name" value="Bug_dom1"/>
</dbReference>
<dbReference type="Pfam" id="PF03401">
    <property type="entry name" value="TctC"/>
    <property type="match status" value="1"/>
</dbReference>
<comment type="caution">
    <text evidence="3">The sequence shown here is derived from an EMBL/GenBank/DDBJ whole genome shotgun (WGS) entry which is preliminary data.</text>
</comment>
<keyword evidence="2" id="KW-0732">Signal</keyword>
<dbReference type="Gene3D" id="3.40.190.10">
    <property type="entry name" value="Periplasmic binding protein-like II"/>
    <property type="match status" value="1"/>
</dbReference>
<dbReference type="EMBL" id="JALPRX010000118">
    <property type="protein sequence ID" value="MCK8787327.1"/>
    <property type="molecule type" value="Genomic_DNA"/>
</dbReference>
<evidence type="ECO:0000256" key="1">
    <source>
        <dbReference type="ARBA" id="ARBA00006987"/>
    </source>
</evidence>
<dbReference type="PIRSF" id="PIRSF017082">
    <property type="entry name" value="YflP"/>
    <property type="match status" value="1"/>
</dbReference>
<dbReference type="PANTHER" id="PTHR42928">
    <property type="entry name" value="TRICARBOXYLATE-BINDING PROTEIN"/>
    <property type="match status" value="1"/>
</dbReference>
<comment type="similarity">
    <text evidence="1">Belongs to the UPF0065 (bug) family.</text>
</comment>
<feature type="signal peptide" evidence="2">
    <location>
        <begin position="1"/>
        <end position="27"/>
    </location>
</feature>
<proteinExistence type="inferred from homology"/>
<dbReference type="CDD" id="cd13578">
    <property type="entry name" value="PBP2_Bug27"/>
    <property type="match status" value="1"/>
</dbReference>
<evidence type="ECO:0000256" key="2">
    <source>
        <dbReference type="SAM" id="SignalP"/>
    </source>
</evidence>
<organism evidence="3 4">
    <name type="scientific">Roseomonas acroporae</name>
    <dbReference type="NCBI Taxonomy" id="2937791"/>
    <lineage>
        <taxon>Bacteria</taxon>
        <taxon>Pseudomonadati</taxon>
        <taxon>Pseudomonadota</taxon>
        <taxon>Alphaproteobacteria</taxon>
        <taxon>Acetobacterales</taxon>
        <taxon>Roseomonadaceae</taxon>
        <taxon>Roseomonas</taxon>
    </lineage>
</organism>
<evidence type="ECO:0000313" key="3">
    <source>
        <dbReference type="EMBL" id="MCK8787327.1"/>
    </source>
</evidence>
<dbReference type="Proteomes" id="UP001139516">
    <property type="component" value="Unassembled WGS sequence"/>
</dbReference>
<sequence>MPPTSRRAVCRLLLAAPACGRVTPSFAADWPSRGITILVGVAPGGTADLAARVIAQELQPALPGNRPVVVENRAGAATQIATEALVRAPADGHTLLVAGAPFAVNPALFPRLPYDSVRDIAPLTLLVRNGLLLLVPAASPARDAAGLLALARQRGGLNLASAGSGSMTHLAIELLAERTGTNLVHVPYRGSGPALPDLISGQVDAMFDNPSSALPLLREGRLRALAYTGEARFPSLPEVPALAETPGLAGFSAENWFGLFARAGTPEPVLERLHAAVTAILRRPEVVARFRQDGSEAAPMSRAAFRDFVLAEMVRWGEVVKARGITPG</sequence>
<dbReference type="InterPro" id="IPR005064">
    <property type="entry name" value="BUG"/>
</dbReference>
<dbReference type="AlphaFoldDB" id="A0A9X1YCM7"/>
<reference evidence="3" key="1">
    <citation type="submission" date="2022-04" db="EMBL/GenBank/DDBJ databases">
        <title>Roseomonas acroporae sp. nov., isolated from coral Acropora digitifera.</title>
        <authorList>
            <person name="Sun H."/>
        </authorList>
    </citation>
    <scope>NUCLEOTIDE SEQUENCE</scope>
    <source>
        <strain evidence="3">NAR14</strain>
    </source>
</reference>
<name>A0A9X1YCM7_9PROT</name>